<reference evidence="1 2" key="1">
    <citation type="journal article" date="2024" name="Nat. Commun.">
        <title>Phylogenomics reveals the evolutionary origins of lichenization in chlorophyte algae.</title>
        <authorList>
            <person name="Puginier C."/>
            <person name="Libourel C."/>
            <person name="Otte J."/>
            <person name="Skaloud P."/>
            <person name="Haon M."/>
            <person name="Grisel S."/>
            <person name="Petersen M."/>
            <person name="Berrin J.G."/>
            <person name="Delaux P.M."/>
            <person name="Dal Grande F."/>
            <person name="Keller J."/>
        </authorList>
    </citation>
    <scope>NUCLEOTIDE SEQUENCE [LARGE SCALE GENOMIC DNA]</scope>
    <source>
        <strain evidence="1 2">SAG 2036</strain>
    </source>
</reference>
<accession>A0AAW1P137</accession>
<evidence type="ECO:0000313" key="1">
    <source>
        <dbReference type="EMBL" id="KAK9801342.1"/>
    </source>
</evidence>
<dbReference type="EMBL" id="JALJOQ010000077">
    <property type="protein sequence ID" value="KAK9801342.1"/>
    <property type="molecule type" value="Genomic_DNA"/>
</dbReference>
<comment type="caution">
    <text evidence="1">The sequence shown here is derived from an EMBL/GenBank/DDBJ whole genome shotgun (WGS) entry which is preliminary data.</text>
</comment>
<dbReference type="AlphaFoldDB" id="A0AAW1P137"/>
<gene>
    <name evidence="1" type="ORF">WJX73_007280</name>
</gene>
<evidence type="ECO:0000313" key="2">
    <source>
        <dbReference type="Proteomes" id="UP001465755"/>
    </source>
</evidence>
<name>A0AAW1P137_9CHLO</name>
<dbReference type="Proteomes" id="UP001465755">
    <property type="component" value="Unassembled WGS sequence"/>
</dbReference>
<sequence>MQLGTQNVAPAKYQRQCTTASKVPGRLSIQARRVSALLPLCKGVADDKNSIAYELTKKGIDEVVWEDFGLIPSDLLQPSLEGFRRLPALREKDELLWALTSARLLNLSDAQRRKGPPTKSVMGAFDWEGIVEMLLQKESKAWICLAWAVRSQNGG</sequence>
<organism evidence="1 2">
    <name type="scientific">Symbiochloris irregularis</name>
    <dbReference type="NCBI Taxonomy" id="706552"/>
    <lineage>
        <taxon>Eukaryota</taxon>
        <taxon>Viridiplantae</taxon>
        <taxon>Chlorophyta</taxon>
        <taxon>core chlorophytes</taxon>
        <taxon>Trebouxiophyceae</taxon>
        <taxon>Trebouxiales</taxon>
        <taxon>Trebouxiaceae</taxon>
        <taxon>Symbiochloris</taxon>
    </lineage>
</organism>
<keyword evidence="2" id="KW-1185">Reference proteome</keyword>
<proteinExistence type="predicted"/>
<protein>
    <submittedName>
        <fullName evidence="1">Uncharacterized protein</fullName>
    </submittedName>
</protein>